<dbReference type="SUPFAM" id="SSF63748">
    <property type="entry name" value="Tudor/PWWP/MBT"/>
    <property type="match status" value="6"/>
</dbReference>
<dbReference type="InterPro" id="IPR050621">
    <property type="entry name" value="Tudor_domain_containing"/>
</dbReference>
<name>A0A8S1DEW9_9INSE</name>
<feature type="domain" description="Tudor" evidence="2">
    <location>
        <begin position="780"/>
        <end position="838"/>
    </location>
</feature>
<feature type="region of interest" description="Disordered" evidence="1">
    <location>
        <begin position="1955"/>
        <end position="1999"/>
    </location>
</feature>
<protein>
    <recommendedName>
        <fullName evidence="2">Tudor domain-containing protein</fullName>
    </recommendedName>
</protein>
<feature type="compositionally biased region" description="Basic and acidic residues" evidence="1">
    <location>
        <begin position="1963"/>
        <end position="1978"/>
    </location>
</feature>
<evidence type="ECO:0000256" key="1">
    <source>
        <dbReference type="SAM" id="MobiDB-lite"/>
    </source>
</evidence>
<feature type="region of interest" description="Disordered" evidence="1">
    <location>
        <begin position="1503"/>
        <end position="1590"/>
    </location>
</feature>
<dbReference type="GO" id="GO:0005737">
    <property type="term" value="C:cytoplasm"/>
    <property type="evidence" value="ECO:0007669"/>
    <property type="project" value="UniProtKB-ARBA"/>
</dbReference>
<dbReference type="CDD" id="cd20379">
    <property type="entry name" value="Tudor_dTUD-like"/>
    <property type="match status" value="2"/>
</dbReference>
<reference evidence="3 4" key="1">
    <citation type="submission" date="2020-04" db="EMBL/GenBank/DDBJ databases">
        <authorList>
            <person name="Alioto T."/>
            <person name="Alioto T."/>
            <person name="Gomez Garrido J."/>
        </authorList>
    </citation>
    <scope>NUCLEOTIDE SEQUENCE [LARGE SCALE GENOMIC DNA]</scope>
</reference>
<organism evidence="3 4">
    <name type="scientific">Cloeon dipterum</name>
    <dbReference type="NCBI Taxonomy" id="197152"/>
    <lineage>
        <taxon>Eukaryota</taxon>
        <taxon>Metazoa</taxon>
        <taxon>Ecdysozoa</taxon>
        <taxon>Arthropoda</taxon>
        <taxon>Hexapoda</taxon>
        <taxon>Insecta</taxon>
        <taxon>Pterygota</taxon>
        <taxon>Palaeoptera</taxon>
        <taxon>Ephemeroptera</taxon>
        <taxon>Pisciforma</taxon>
        <taxon>Baetidae</taxon>
        <taxon>Cloeon</taxon>
    </lineage>
</organism>
<evidence type="ECO:0000313" key="4">
    <source>
        <dbReference type="Proteomes" id="UP000494165"/>
    </source>
</evidence>
<dbReference type="PROSITE" id="PS50304">
    <property type="entry name" value="TUDOR"/>
    <property type="match status" value="1"/>
</dbReference>
<dbReference type="Gene3D" id="2.40.50.90">
    <property type="match status" value="2"/>
</dbReference>
<sequence length="1999" mass="222200">MSAENSIASKIRVLRAERRGVLLYLLCAKVDQLKTIKGIMATLAPRLEAQEPPKSERELIDSSVAVRVERKWLRGTMCPNGIVDFFDLGFKDAVSLKDVRVALPEMLKLPKMTFWAVLKDFYAHCGKSTIEEDLQAVEFEQKSITKLNNLLMIELVRNGVGLSHSLETDALGVLVASADFADHCQLETHQEKIVSCLWQGRPVPNIDSNEVLTMGRVLPVGVRLTAKVASAPKGPHLFNVLLDCHQHVLNLINKVPENILQSCAVGEACMVQMDEEKGHLERAIIREIRDDHAVVLLLDVDFSLTQVSLSSLRHMPPYLKQIPRLLTPVTMFGAERFSDSCTKAFSNMVEGKLLEMIVLPGDGTTLQKCSLSMDNRNVLDTFTEQVISNTYQHEELAQGTSVMVRLTGVRYRRSGELSFFAQFASNKLLETLNEEVNSICKTLRAPKLDFLTGDAVFARSADTCGRWMRAVVVACHGSYSNVIFVDGGFEAEVHELVPAPRHLVLEPKAQAVECYFVDLEINKNVASALRSFIGEKCYVMKVMACLENHKYKVTLLDPADYPPSNITNLLEPYLSVHFHESMSSVHTARSGGSSHLHGYFTPPSKLAAVASTSTTPTPPIRIISPSLSQGLCLETSPFKSEASAGRNAVHQADFTNCRTPSLDSLQSPFSVSCRRKSESNSVTDIVVSKKNRLDVEAAQPLMNNPIVSPPDSQSLPMLPKPALNYLSMVINPSSKFFGTLSWMVSPSKFFLQPAVFADSLNNLMAEIEELDPDNSLPPLSVEVGKPCLAKYEDAWYRAKVVGNSIDGKVDVQYVDYGNTAKVSLLHEIRDISMQLLELQTQAIPCSLRGVAGKTNWSMKEADLLTDLISDCKITVEVVGVWNDTFSVVITKGKVNVNLALKATMENLAPLNHIPDSRAPDEGEATVSWFNSPTNFYLQAKKSLSNLENLQTQCQMCFKGCNLNEKKLKVGHFVLVQSMVETFSRAEVLAIRGEKARLLLVDFGQTLVANIDTLFPLPDQLMAVEKYAFRCSLFDVEPYPAAEWPKAGQCTVIDKLFQSNNLTYRAVGSEQQGVTSVVIKIGGEDIRDLMQLRHVALRAIEKNQEDMKSYYVSSYELLPLVYVSTEENLKNICWIKQQLQVENLREMRDIEPGQNCIIDLGDRGSWHRAKMQPDRRLSLIDFGVAFPVKGPVYEVPSSMKKIPPQVITTCFAVQPPGGSSSFSAAAINKLLSMTCVGTPKKVLCREIGWQAGILYLEPQPLRGRIEHLKIEMKDLVEFSATRVIVSHFETAHCVYLQEDLAQVAWMENQMTMPREQLPFVEVGQLCASEYDGLMYRCRVTSDTKIHFIDYGNVDASDKWWKLTPEEEAMPPLSRKCSLRGADDMTAEEEMAMADLLSANEEYEVVFVGRDEIVIFKSKEGLMEVAKRMAPQRQQVLAIEQETTQVTEQLTNLSVLDIEKVPEEMTRVEEQLTNLLDQDTEEVPADAVGDEADPENEVCENKDVSELANELDESESEPSFDQENGIENESEAIPIKSDKPAAEEMTQAASVPPELHNGVVNKPTEEPEEEVLEKNHQSVTEEDTTDDPPPGKPVVEYRSYFVSTYVSSKDFHLQPDPEAILQYSEELSQMPDYDTTKLFKGDVCAALSDTSHLWSRAHVVTLRPPTVYFFDTGRVEMVTKFKQLNEKQRDTLPMAIKCESHIGEPDGGLREGVWIKAKLEDGCAVIASEKSKAVVTHYESHCELYLRLADDDLTQMEAELGLGMLVSKVNDGELYAAQTAEGAWRRARVTCIAKEGCDVFFVDYGDYSTVLKLRHLGAKWRERPAAANLCFLKPVPPPEAREHVRELLQPGVQVEVSGLVPCSAASEVSVFLDGVDVAKAEPPRLRPEADAFVPQRLPMPIGHQAMATFVCSVPRDNALWNDTAIAVGQFLLYADKLGILSESGKAIVQGAFIHHRNGHAGGMDTPERNSPDSEGDKLPEETNATSRKSSFTGIAPSRFCI</sequence>
<dbReference type="OrthoDB" id="9989103at2759"/>
<keyword evidence="4" id="KW-1185">Reference proteome</keyword>
<dbReference type="InterPro" id="IPR035437">
    <property type="entry name" value="SNase_OB-fold_sf"/>
</dbReference>
<feature type="compositionally biased region" description="Polar residues" evidence="1">
    <location>
        <begin position="1980"/>
        <end position="1990"/>
    </location>
</feature>
<dbReference type="Proteomes" id="UP000494165">
    <property type="component" value="Unassembled WGS sequence"/>
</dbReference>
<feature type="compositionally biased region" description="Acidic residues" evidence="1">
    <location>
        <begin position="1507"/>
        <end position="1528"/>
    </location>
</feature>
<comment type="caution">
    <text evidence="3">The sequence shown here is derived from an EMBL/GenBank/DDBJ whole genome shotgun (WGS) entry which is preliminary data.</text>
</comment>
<dbReference type="Gene3D" id="2.30.30.140">
    <property type="match status" value="6"/>
</dbReference>
<dbReference type="SMART" id="SM00333">
    <property type="entry name" value="TUDOR"/>
    <property type="match status" value="7"/>
</dbReference>
<gene>
    <name evidence="3" type="ORF">CLODIP_2_CD03752</name>
</gene>
<evidence type="ECO:0000259" key="2">
    <source>
        <dbReference type="PROSITE" id="PS50304"/>
    </source>
</evidence>
<dbReference type="PANTHER" id="PTHR22948">
    <property type="entry name" value="TUDOR DOMAIN CONTAINING PROTEIN"/>
    <property type="match status" value="1"/>
</dbReference>
<dbReference type="EMBL" id="CADEPI010000127">
    <property type="protein sequence ID" value="CAB3376383.1"/>
    <property type="molecule type" value="Genomic_DNA"/>
</dbReference>
<accession>A0A8S1DEW9</accession>
<dbReference type="InterPro" id="IPR002999">
    <property type="entry name" value="Tudor"/>
</dbReference>
<dbReference type="PANTHER" id="PTHR22948:SF29">
    <property type="entry name" value="FI02030P-RELATED"/>
    <property type="match status" value="1"/>
</dbReference>
<proteinExistence type="predicted"/>
<evidence type="ECO:0000313" key="3">
    <source>
        <dbReference type="EMBL" id="CAB3376383.1"/>
    </source>
</evidence>
<dbReference type="Pfam" id="PF00567">
    <property type="entry name" value="TUDOR"/>
    <property type="match status" value="5"/>
</dbReference>